<evidence type="ECO:0000256" key="1">
    <source>
        <dbReference type="SAM" id="MobiDB-lite"/>
    </source>
</evidence>
<dbReference type="Proteomes" id="UP000186817">
    <property type="component" value="Unassembled WGS sequence"/>
</dbReference>
<keyword evidence="3" id="KW-1185">Reference proteome</keyword>
<dbReference type="AlphaFoldDB" id="A0A1Q9CKY9"/>
<evidence type="ECO:0000313" key="2">
    <source>
        <dbReference type="EMBL" id="OLP83598.1"/>
    </source>
</evidence>
<feature type="region of interest" description="Disordered" evidence="1">
    <location>
        <begin position="342"/>
        <end position="410"/>
    </location>
</feature>
<dbReference type="OrthoDB" id="427713at2759"/>
<feature type="region of interest" description="Disordered" evidence="1">
    <location>
        <begin position="290"/>
        <end position="321"/>
    </location>
</feature>
<feature type="compositionally biased region" description="Low complexity" evidence="1">
    <location>
        <begin position="305"/>
        <end position="317"/>
    </location>
</feature>
<reference evidence="2 3" key="1">
    <citation type="submission" date="2016-02" db="EMBL/GenBank/DDBJ databases">
        <title>Genome analysis of coral dinoflagellate symbionts highlights evolutionary adaptations to a symbiotic lifestyle.</title>
        <authorList>
            <person name="Aranda M."/>
            <person name="Li Y."/>
            <person name="Liew Y.J."/>
            <person name="Baumgarten S."/>
            <person name="Simakov O."/>
            <person name="Wilson M."/>
            <person name="Piel J."/>
            <person name="Ashoor H."/>
            <person name="Bougouffa S."/>
            <person name="Bajic V.B."/>
            <person name="Ryu T."/>
            <person name="Ravasi T."/>
            <person name="Bayer T."/>
            <person name="Micklem G."/>
            <person name="Kim H."/>
            <person name="Bhak J."/>
            <person name="Lajeunesse T.C."/>
            <person name="Voolstra C.R."/>
        </authorList>
    </citation>
    <scope>NUCLEOTIDE SEQUENCE [LARGE SCALE GENOMIC DNA]</scope>
    <source>
        <strain evidence="2 3">CCMP2467</strain>
    </source>
</reference>
<gene>
    <name evidence="2" type="ORF">AK812_SmicGene35621</name>
</gene>
<evidence type="ECO:0000313" key="3">
    <source>
        <dbReference type="Proteomes" id="UP000186817"/>
    </source>
</evidence>
<sequence length="484" mass="52572">MTRVLELPRHMSVVAEEEFMLLLHLRSLVGLSKPLRPALSFLTRNEILQVAQEVLTEDALQQYVVFADRLARTLDGESLIDFPPPHYGATQPISEAEALAVQFLQEGSGSLWTAIREVARSLDFEEDARPHACGLTFRLGLYSKGGLVGLTKSSRGHCSAARLLNMAILKILNTHTWTTLSIHLDDMTMPHCDKANAPGNSLLLGLTHHSGGGLWIGDGQGKHAMQIDGAMRKGTIYNTQAQAILFNARDCTHGTIPWGDNRCIIVAYTIGQHRLMSSEHREFLSDAGFVVPPPGHAQEAEHKVAAAGSGAQHAPAPTGQQSWPVDVVRLYQRWRQLQRGLSLARDDGGETGAAAEGKEPDPDYTMCNSQGRDHTEQCQARQQLAHVAGGPSSTGDRPDLSLESVQSTRDTEDVEMIDVEMMDATTGIGSAATSSAATSSTSPLTTEQHRMLLASTILANHLIEPIEVLDSEEEAADDMLNQMD</sequence>
<name>A0A1Q9CKY9_SYMMI</name>
<organism evidence="2 3">
    <name type="scientific">Symbiodinium microadriaticum</name>
    <name type="common">Dinoflagellate</name>
    <name type="synonym">Zooxanthella microadriatica</name>
    <dbReference type="NCBI Taxonomy" id="2951"/>
    <lineage>
        <taxon>Eukaryota</taxon>
        <taxon>Sar</taxon>
        <taxon>Alveolata</taxon>
        <taxon>Dinophyceae</taxon>
        <taxon>Suessiales</taxon>
        <taxon>Symbiodiniaceae</taxon>
        <taxon>Symbiodinium</taxon>
    </lineage>
</organism>
<proteinExistence type="predicted"/>
<accession>A0A1Q9CKY9</accession>
<dbReference type="EMBL" id="LSRX01001104">
    <property type="protein sequence ID" value="OLP83598.1"/>
    <property type="molecule type" value="Genomic_DNA"/>
</dbReference>
<protein>
    <submittedName>
        <fullName evidence="2">Uncharacterized protein</fullName>
    </submittedName>
</protein>
<comment type="caution">
    <text evidence="2">The sequence shown here is derived from an EMBL/GenBank/DDBJ whole genome shotgun (WGS) entry which is preliminary data.</text>
</comment>